<keyword evidence="3" id="KW-1185">Reference proteome</keyword>
<reference evidence="2 3" key="1">
    <citation type="submission" date="2018-05" db="EMBL/GenBank/DDBJ databases">
        <title>Complete genome sequence of the Type Strain of Streptomyces spongiicola HNM0071, the producer of staurosporine.</title>
        <authorList>
            <person name="Zhou S."/>
            <person name="Huang X."/>
        </authorList>
    </citation>
    <scope>NUCLEOTIDE SEQUENCE [LARGE SCALE GENOMIC DNA]</scope>
    <source>
        <strain evidence="2 3">HNM0071</strain>
    </source>
</reference>
<organism evidence="2 3">
    <name type="scientific">Streptomyces spongiicola</name>
    <dbReference type="NCBI Taxonomy" id="1690221"/>
    <lineage>
        <taxon>Bacteria</taxon>
        <taxon>Bacillati</taxon>
        <taxon>Actinomycetota</taxon>
        <taxon>Actinomycetes</taxon>
        <taxon>Kitasatosporales</taxon>
        <taxon>Streptomycetaceae</taxon>
        <taxon>Streptomyces</taxon>
    </lineage>
</organism>
<feature type="region of interest" description="Disordered" evidence="1">
    <location>
        <begin position="1"/>
        <end position="53"/>
    </location>
</feature>
<evidence type="ECO:0008006" key="4">
    <source>
        <dbReference type="Google" id="ProtNLM"/>
    </source>
</evidence>
<feature type="compositionally biased region" description="Basic and acidic residues" evidence="1">
    <location>
        <begin position="1"/>
        <end position="11"/>
    </location>
</feature>
<feature type="compositionally biased region" description="Gly residues" evidence="1">
    <location>
        <begin position="242"/>
        <end position="260"/>
    </location>
</feature>
<name>A0ABN5KPP5_9ACTN</name>
<accession>A0ABN5KPP5</accession>
<dbReference type="Proteomes" id="UP000245051">
    <property type="component" value="Chromosome"/>
</dbReference>
<feature type="region of interest" description="Disordered" evidence="1">
    <location>
        <begin position="226"/>
        <end position="287"/>
    </location>
</feature>
<proteinExistence type="predicted"/>
<gene>
    <name evidence="2" type="ORF">DDQ41_28255</name>
</gene>
<sequence>MLPGERQERRAALPVASGGSQPGAAASALSTAEPAEATAARETPETPETPEIPEAVRAAARAAPGHWIGVVDPEWTEEGPPPDWAVLGEWRSDASGGLEDFRPNPAYRPSARVLGWPEPTDPVDAAAQRAATGYGSVQEALAVLADANVTVLRAPDGRPLTAAGRDGAPVVPLFTSPWHRTMTGELLHEPVSVGELARSLRGSGTLLLVNPGAAAPLLVPADGLPVRGRGAADGQPPATPAGGAGGTGPGGTSGAEGRTGGPPMAASSAGRRSTSDEPRSHTTGKSP</sequence>
<feature type="compositionally biased region" description="Low complexity" evidence="1">
    <location>
        <begin position="16"/>
        <end position="41"/>
    </location>
</feature>
<dbReference type="InterPro" id="IPR047659">
    <property type="entry name" value="T7SS_assoc"/>
</dbReference>
<evidence type="ECO:0000256" key="1">
    <source>
        <dbReference type="SAM" id="MobiDB-lite"/>
    </source>
</evidence>
<evidence type="ECO:0000313" key="2">
    <source>
        <dbReference type="EMBL" id="AWK12164.1"/>
    </source>
</evidence>
<evidence type="ECO:0000313" key="3">
    <source>
        <dbReference type="Proteomes" id="UP000245051"/>
    </source>
</evidence>
<dbReference type="NCBIfam" id="NF033532">
    <property type="entry name" value="lone7para_assoc"/>
    <property type="match status" value="1"/>
</dbReference>
<dbReference type="EMBL" id="CP029254">
    <property type="protein sequence ID" value="AWK12164.1"/>
    <property type="molecule type" value="Genomic_DNA"/>
</dbReference>
<protein>
    <recommendedName>
        <fullName evidence="4">Type VII secretion system-associated protein</fullName>
    </recommendedName>
</protein>
<dbReference type="RefSeq" id="WP_109296998.1">
    <property type="nucleotide sequence ID" value="NZ_CP029254.1"/>
</dbReference>